<comment type="caution">
    <text evidence="2">The sequence shown here is derived from an EMBL/GenBank/DDBJ whole genome shotgun (WGS) entry which is preliminary data.</text>
</comment>
<evidence type="ECO:0000313" key="2">
    <source>
        <dbReference type="EMBL" id="MDL5031740.1"/>
    </source>
</evidence>
<evidence type="ECO:0000313" key="3">
    <source>
        <dbReference type="Proteomes" id="UP001238603"/>
    </source>
</evidence>
<evidence type="ECO:0000256" key="1">
    <source>
        <dbReference type="SAM" id="MobiDB-lite"/>
    </source>
</evidence>
<dbReference type="RefSeq" id="WP_285981856.1">
    <property type="nucleotide sequence ID" value="NZ_JASVDS010000002.1"/>
</dbReference>
<dbReference type="Proteomes" id="UP001238603">
    <property type="component" value="Unassembled WGS sequence"/>
</dbReference>
<organism evidence="2 3">
    <name type="scientific">Roseateles subflavus</name>
    <dbReference type="NCBI Taxonomy" id="3053353"/>
    <lineage>
        <taxon>Bacteria</taxon>
        <taxon>Pseudomonadati</taxon>
        <taxon>Pseudomonadota</taxon>
        <taxon>Betaproteobacteria</taxon>
        <taxon>Burkholderiales</taxon>
        <taxon>Sphaerotilaceae</taxon>
        <taxon>Roseateles</taxon>
    </lineage>
</organism>
<sequence length="295" mass="32154">MHPLFCAWRRGLRPGDRFTLEEDFTSLSREKEPDRLMTPAGFSWESYQRDPALGSGEDTRLHLSLIPEPYVGNLMQARVVILLLNPGLTPSDYHAQGIPAYRDALLEQLKGEGNAGDYPFLHLDPAYAWQDGFTWWSGKLRAVIKKAAVDWFGKDVIAARRAVARQVAALELVPYHSECFGLSDDLVGRLRSSTLARDFVRQVLVPKAAAGGCEIVVTRRVRDWGLLAETGDLPGVINYSSPGHARSASLSPGSRGGQAILRAVKAYVETGDPPAAPAPAPWSAPLTPLTAALSD</sequence>
<keyword evidence="3" id="KW-1185">Reference proteome</keyword>
<feature type="region of interest" description="Disordered" evidence="1">
    <location>
        <begin position="272"/>
        <end position="295"/>
    </location>
</feature>
<proteinExistence type="predicted"/>
<dbReference type="EMBL" id="JASVDS010000002">
    <property type="protein sequence ID" value="MDL5031740.1"/>
    <property type="molecule type" value="Genomic_DNA"/>
</dbReference>
<feature type="compositionally biased region" description="Low complexity" evidence="1">
    <location>
        <begin position="283"/>
        <end position="295"/>
    </location>
</feature>
<name>A0ABT7LJ99_9BURK</name>
<accession>A0ABT7LJ99</accession>
<gene>
    <name evidence="2" type="ORF">QRD43_07450</name>
</gene>
<reference evidence="2 3" key="1">
    <citation type="submission" date="2023-06" db="EMBL/GenBank/DDBJ databases">
        <title>Pelomonas sp. APW6 16S ribosomal RNA gene genome sequencing and assembly.</title>
        <authorList>
            <person name="Woo H."/>
        </authorList>
    </citation>
    <scope>NUCLEOTIDE SEQUENCE [LARGE SCALE GENOMIC DNA]</scope>
    <source>
        <strain evidence="2 3">APW6</strain>
    </source>
</reference>
<protein>
    <submittedName>
        <fullName evidence="2">Uncharacterized protein</fullName>
    </submittedName>
</protein>